<reference evidence="2" key="1">
    <citation type="submission" date="2014-11" db="EMBL/GenBank/DDBJ databases">
        <authorList>
            <person name="Amaro Gonzalez C."/>
        </authorList>
    </citation>
    <scope>NUCLEOTIDE SEQUENCE</scope>
</reference>
<name>A0A0E9QXP5_ANGAN</name>
<reference evidence="2" key="2">
    <citation type="journal article" date="2015" name="Fish Shellfish Immunol.">
        <title>Early steps in the European eel (Anguilla anguilla)-Vibrio vulnificus interaction in the gills: Role of the RtxA13 toxin.</title>
        <authorList>
            <person name="Callol A."/>
            <person name="Pajuelo D."/>
            <person name="Ebbesson L."/>
            <person name="Teles M."/>
            <person name="MacKenzie S."/>
            <person name="Amaro C."/>
        </authorList>
    </citation>
    <scope>NUCLEOTIDE SEQUENCE</scope>
</reference>
<evidence type="ECO:0000313" key="2">
    <source>
        <dbReference type="EMBL" id="JAH21634.1"/>
    </source>
</evidence>
<keyword evidence="1" id="KW-0812">Transmembrane</keyword>
<proteinExistence type="predicted"/>
<accession>A0A0E9QXP5</accession>
<organism evidence="2">
    <name type="scientific">Anguilla anguilla</name>
    <name type="common">European freshwater eel</name>
    <name type="synonym">Muraena anguilla</name>
    <dbReference type="NCBI Taxonomy" id="7936"/>
    <lineage>
        <taxon>Eukaryota</taxon>
        <taxon>Metazoa</taxon>
        <taxon>Chordata</taxon>
        <taxon>Craniata</taxon>
        <taxon>Vertebrata</taxon>
        <taxon>Euteleostomi</taxon>
        <taxon>Actinopterygii</taxon>
        <taxon>Neopterygii</taxon>
        <taxon>Teleostei</taxon>
        <taxon>Anguilliformes</taxon>
        <taxon>Anguillidae</taxon>
        <taxon>Anguilla</taxon>
    </lineage>
</organism>
<keyword evidence="1" id="KW-1133">Transmembrane helix</keyword>
<dbReference type="AlphaFoldDB" id="A0A0E9QXP5"/>
<dbReference type="EMBL" id="GBXM01086943">
    <property type="protein sequence ID" value="JAH21634.1"/>
    <property type="molecule type" value="Transcribed_RNA"/>
</dbReference>
<protein>
    <submittedName>
        <fullName evidence="2">Uncharacterized protein</fullName>
    </submittedName>
</protein>
<evidence type="ECO:0000256" key="1">
    <source>
        <dbReference type="SAM" id="Phobius"/>
    </source>
</evidence>
<feature type="transmembrane region" description="Helical" evidence="1">
    <location>
        <begin position="39"/>
        <end position="66"/>
    </location>
</feature>
<sequence length="71" mass="7874">MSIITWVALDTECDIWSKPGQSKMYRNTASACGATPNSIFVFLLSVLVLTSYTISFGTVTLSLCYFKRVLI</sequence>
<keyword evidence="1" id="KW-0472">Membrane</keyword>